<name>A0ABY7NEU2_9MICO</name>
<accession>A0ABY7NEU2</accession>
<dbReference type="EMBL" id="CP075584">
    <property type="protein sequence ID" value="WBM81034.1"/>
    <property type="molecule type" value="Genomic_DNA"/>
</dbReference>
<sequence>MFWVTMWRWPRLLKSVRDQNPVVPAYVTTVLPEVFDAVATFGSGRRLRVNTSSVVMLGEYECSWWSGLSRVSQVAAISSLEKIEYRVVQAPYLSRTLEALQATIHTPSGPHSFSMFLRDDQKSGLLPRRATGAALQDIAARLRQAEDFQS</sequence>
<proteinExistence type="predicted"/>
<evidence type="ECO:0000313" key="2">
    <source>
        <dbReference type="Proteomes" id="UP001212421"/>
    </source>
</evidence>
<gene>
    <name evidence="1" type="ORF">KIV56_07195</name>
</gene>
<evidence type="ECO:0000313" key="1">
    <source>
        <dbReference type="EMBL" id="WBM81034.1"/>
    </source>
</evidence>
<dbReference type="RefSeq" id="WP_281535772.1">
    <property type="nucleotide sequence ID" value="NZ_CP075584.1"/>
</dbReference>
<dbReference type="Proteomes" id="UP001212421">
    <property type="component" value="Chromosome"/>
</dbReference>
<reference evidence="1 2" key="1">
    <citation type="submission" date="2021-05" db="EMBL/GenBank/DDBJ databases">
        <authorList>
            <person name="Kumar R."/>
            <person name="Kumar A."/>
            <person name="Mukhia S."/>
        </authorList>
    </citation>
    <scope>NUCLEOTIDE SEQUENCE [LARGE SCALE GENOMIC DNA]</scope>
    <source>
        <strain evidence="1 2">ERMR7:08</strain>
    </source>
</reference>
<organism evidence="1 2">
    <name type="scientific">Cryobacterium breve</name>
    <dbReference type="NCBI Taxonomy" id="1259258"/>
    <lineage>
        <taxon>Bacteria</taxon>
        <taxon>Bacillati</taxon>
        <taxon>Actinomycetota</taxon>
        <taxon>Actinomycetes</taxon>
        <taxon>Micrococcales</taxon>
        <taxon>Microbacteriaceae</taxon>
        <taxon>Cryobacterium</taxon>
    </lineage>
</organism>
<protein>
    <submittedName>
        <fullName evidence="1">Uncharacterized protein</fullName>
    </submittedName>
</protein>
<keyword evidence="2" id="KW-1185">Reference proteome</keyword>